<proteinExistence type="predicted"/>
<dbReference type="InterPro" id="IPR011047">
    <property type="entry name" value="Quinoprotein_ADH-like_sf"/>
</dbReference>
<dbReference type="SUPFAM" id="SSF50998">
    <property type="entry name" value="Quinoprotein alcohol dehydrogenase-like"/>
    <property type="match status" value="1"/>
</dbReference>
<evidence type="ECO:0000256" key="1">
    <source>
        <dbReference type="SAM" id="SignalP"/>
    </source>
</evidence>
<keyword evidence="3" id="KW-1185">Reference proteome</keyword>
<feature type="chain" id="PRO_5020521600" evidence="1">
    <location>
        <begin position="29"/>
        <end position="509"/>
    </location>
</feature>
<dbReference type="OrthoDB" id="9802683at2"/>
<keyword evidence="1" id="KW-0732">Signal</keyword>
<dbReference type="Gene3D" id="2.130.10.10">
    <property type="entry name" value="YVTN repeat-like/Quinoprotein amine dehydrogenase"/>
    <property type="match status" value="1"/>
</dbReference>
<dbReference type="SUPFAM" id="SSF49265">
    <property type="entry name" value="Fibronectin type III"/>
    <property type="match status" value="1"/>
</dbReference>
<organism evidence="2 3">
    <name type="scientific">Kribbella jiaozuonensis</name>
    <dbReference type="NCBI Taxonomy" id="2575441"/>
    <lineage>
        <taxon>Bacteria</taxon>
        <taxon>Bacillati</taxon>
        <taxon>Actinomycetota</taxon>
        <taxon>Actinomycetes</taxon>
        <taxon>Propionibacteriales</taxon>
        <taxon>Kribbellaceae</taxon>
        <taxon>Kribbella</taxon>
    </lineage>
</organism>
<evidence type="ECO:0000313" key="2">
    <source>
        <dbReference type="EMBL" id="TKK79416.1"/>
    </source>
</evidence>
<evidence type="ECO:0000313" key="3">
    <source>
        <dbReference type="Proteomes" id="UP000305836"/>
    </source>
</evidence>
<comment type="caution">
    <text evidence="2">The sequence shown here is derived from an EMBL/GenBank/DDBJ whole genome shotgun (WGS) entry which is preliminary data.</text>
</comment>
<dbReference type="Proteomes" id="UP000305836">
    <property type="component" value="Unassembled WGS sequence"/>
</dbReference>
<name>A0A4U3LX40_9ACTN</name>
<feature type="signal peptide" evidence="1">
    <location>
        <begin position="1"/>
        <end position="28"/>
    </location>
</feature>
<dbReference type="InterPro" id="IPR013431">
    <property type="entry name" value="Delta_60_rpt"/>
</dbReference>
<accession>A0A4U3LX40</accession>
<reference evidence="2 3" key="1">
    <citation type="submission" date="2019-04" db="EMBL/GenBank/DDBJ databases">
        <title>Kribbella sp. NEAU-THZ 27 nov., a novel actinomycete isolated from soil.</title>
        <authorList>
            <person name="Duan L."/>
        </authorList>
    </citation>
    <scope>NUCLEOTIDE SEQUENCE [LARGE SCALE GENOMIC DNA]</scope>
    <source>
        <strain evidence="3">NEAU-THZ27</strain>
    </source>
</reference>
<dbReference type="InterPro" id="IPR015943">
    <property type="entry name" value="WD40/YVTN_repeat-like_dom_sf"/>
</dbReference>
<dbReference type="InterPro" id="IPR036116">
    <property type="entry name" value="FN3_sf"/>
</dbReference>
<sequence length="509" mass="52878">MKKLVLALVTAAAVVAAALIPSGPPVEAATPGFASAVSAIKQTSWQTNNSVNALAVSGNTVFAGGLFTRLRQPGKASGAAPETQRSYVAAFNRSTGAPTAFAPVLNGPVYAIATSPDGKWVVIGGDFTTVNGIRRSKIAMFSIATGKLVSAWDPVVAARVKALAIYGNSVFIGGAFGKIDGAVRNRLGAVRLIQGDLLPWNPNANNDVYAIDVADNGTRVFVGGPFSTINGKDHYSLAMLNNTTGAAFAFPAAAAIPKPTATCTTRVKDIDTLGDKVFVSNGGDGGGCYDGVLAAQVSTGKLLWQNKCLGATEAIKAIGNWVYKGSHAHDCSSSPNGFANGSGTHYLLVESAINGNLGPWFPNTDANLKSTTKVGPLAMAGGDTDLWIGGDFLHVNGQLQVGIARFTNAAGGAAPGVPKAPTLSATTSGRVYVTYSDTYDLDNLTLTYNVFRGSLNVGSTAYTSYFWQPRKSYQVVDRGLKRGSTYAYHIEVHDGRNIMKGATASVKIP</sequence>
<dbReference type="AlphaFoldDB" id="A0A4U3LX40"/>
<dbReference type="EMBL" id="SZPZ01000002">
    <property type="protein sequence ID" value="TKK79416.1"/>
    <property type="molecule type" value="Genomic_DNA"/>
</dbReference>
<gene>
    <name evidence="2" type="ORF">FDA38_13475</name>
</gene>
<protein>
    <submittedName>
        <fullName evidence="2">Fibronectin type III domain-containing protein</fullName>
    </submittedName>
</protein>
<dbReference type="RefSeq" id="WP_137254376.1">
    <property type="nucleotide sequence ID" value="NZ_JBHSPQ010000001.1"/>
</dbReference>
<dbReference type="Pfam" id="PF17164">
    <property type="entry name" value="DUF5122"/>
    <property type="match status" value="1"/>
</dbReference>